<protein>
    <submittedName>
        <fullName evidence="1">Uncharacterized protein</fullName>
    </submittedName>
</protein>
<reference evidence="1 2" key="1">
    <citation type="submission" date="2021-03" db="EMBL/GenBank/DDBJ databases">
        <title>Actinomadura violae sp. nov., isolated from lichen in Thailand.</title>
        <authorList>
            <person name="Kanchanasin P."/>
            <person name="Saeng-In P."/>
            <person name="Phongsopitanun W."/>
            <person name="Yuki M."/>
            <person name="Kudo T."/>
            <person name="Ohkuma M."/>
            <person name="Tanasupawat S."/>
        </authorList>
    </citation>
    <scope>NUCLEOTIDE SEQUENCE [LARGE SCALE GENOMIC DNA]</scope>
    <source>
        <strain evidence="1 2">LCR2-06</strain>
    </source>
</reference>
<proteinExistence type="predicted"/>
<dbReference type="Gene3D" id="1.10.10.10">
    <property type="entry name" value="Winged helix-like DNA-binding domain superfamily/Winged helix DNA-binding domain"/>
    <property type="match status" value="1"/>
</dbReference>
<dbReference type="EMBL" id="JAGEPF010000018">
    <property type="protein sequence ID" value="MBO2461619.1"/>
    <property type="molecule type" value="Genomic_DNA"/>
</dbReference>
<gene>
    <name evidence="1" type="ORF">J4709_29030</name>
</gene>
<evidence type="ECO:0000313" key="2">
    <source>
        <dbReference type="Proteomes" id="UP000680206"/>
    </source>
</evidence>
<dbReference type="Proteomes" id="UP000680206">
    <property type="component" value="Unassembled WGS sequence"/>
</dbReference>
<sequence length="86" mass="9293">MTAETTLTNTTSQHEREALECIVQLATMGDMYKRRDRALAAMHLLDGLSQAEVGRRTGLSEGTVRIAVKVHGPALRSAAAQLQESA</sequence>
<dbReference type="SUPFAM" id="SSF88659">
    <property type="entry name" value="Sigma3 and sigma4 domains of RNA polymerase sigma factors"/>
    <property type="match status" value="1"/>
</dbReference>
<dbReference type="RefSeq" id="WP_208244993.1">
    <property type="nucleotide sequence ID" value="NZ_JAGEPF010000018.1"/>
</dbReference>
<dbReference type="InterPro" id="IPR013324">
    <property type="entry name" value="RNA_pol_sigma_r3/r4-like"/>
</dbReference>
<accession>A0ABS3RZY9</accession>
<dbReference type="InterPro" id="IPR036388">
    <property type="entry name" value="WH-like_DNA-bd_sf"/>
</dbReference>
<dbReference type="Pfam" id="PF13384">
    <property type="entry name" value="HTH_23"/>
    <property type="match status" value="1"/>
</dbReference>
<evidence type="ECO:0000313" key="1">
    <source>
        <dbReference type="EMBL" id="MBO2461619.1"/>
    </source>
</evidence>
<keyword evidence="2" id="KW-1185">Reference proteome</keyword>
<name>A0ABS3RZY9_9ACTN</name>
<comment type="caution">
    <text evidence="1">The sequence shown here is derived from an EMBL/GenBank/DDBJ whole genome shotgun (WGS) entry which is preliminary data.</text>
</comment>
<organism evidence="1 2">
    <name type="scientific">Actinomadura violacea</name>
    <dbReference type="NCBI Taxonomy" id="2819934"/>
    <lineage>
        <taxon>Bacteria</taxon>
        <taxon>Bacillati</taxon>
        <taxon>Actinomycetota</taxon>
        <taxon>Actinomycetes</taxon>
        <taxon>Streptosporangiales</taxon>
        <taxon>Thermomonosporaceae</taxon>
        <taxon>Actinomadura</taxon>
    </lineage>
</organism>